<dbReference type="HOGENOM" id="CLU_2923976_0_0_1"/>
<evidence type="ECO:0000313" key="2">
    <source>
        <dbReference type="Proteomes" id="UP000030755"/>
    </source>
</evidence>
<evidence type="ECO:0000313" key="1">
    <source>
        <dbReference type="EMBL" id="EPZ34557.1"/>
    </source>
</evidence>
<sequence>MLAQNGKGLGIPSKANVIAASLSVNMMVCDDPNFGQICFKLFINHVNVCESPKDIKAAATV</sequence>
<accession>A0A075AWM3</accession>
<proteinExistence type="predicted"/>
<keyword evidence="2" id="KW-1185">Reference proteome</keyword>
<reference evidence="1 2" key="1">
    <citation type="journal article" date="2013" name="Curr. Biol.">
        <title>Shared signatures of parasitism and phylogenomics unite Cryptomycota and microsporidia.</title>
        <authorList>
            <person name="James T.Y."/>
            <person name="Pelin A."/>
            <person name="Bonen L."/>
            <person name="Ahrendt S."/>
            <person name="Sain D."/>
            <person name="Corradi N."/>
            <person name="Stajich J.E."/>
        </authorList>
    </citation>
    <scope>NUCLEOTIDE SEQUENCE [LARGE SCALE GENOMIC DNA]</scope>
    <source>
        <strain evidence="1 2">CSF55</strain>
    </source>
</reference>
<dbReference type="Proteomes" id="UP000030755">
    <property type="component" value="Unassembled WGS sequence"/>
</dbReference>
<gene>
    <name evidence="1" type="ORF">O9G_001813</name>
</gene>
<organism evidence="1 2">
    <name type="scientific">Rozella allomycis (strain CSF55)</name>
    <dbReference type="NCBI Taxonomy" id="988480"/>
    <lineage>
        <taxon>Eukaryota</taxon>
        <taxon>Fungi</taxon>
        <taxon>Fungi incertae sedis</taxon>
        <taxon>Cryptomycota</taxon>
        <taxon>Cryptomycota incertae sedis</taxon>
        <taxon>Rozella</taxon>
    </lineage>
</organism>
<dbReference type="AlphaFoldDB" id="A0A075AWM3"/>
<name>A0A075AWM3_ROZAC</name>
<dbReference type="EMBL" id="KE560945">
    <property type="protein sequence ID" value="EPZ34557.1"/>
    <property type="molecule type" value="Genomic_DNA"/>
</dbReference>
<protein>
    <submittedName>
        <fullName evidence="1">Uncharacterized protein</fullName>
    </submittedName>
</protein>